<dbReference type="Proteomes" id="UP000274756">
    <property type="component" value="Unassembled WGS sequence"/>
</dbReference>
<dbReference type="Proteomes" id="UP000038040">
    <property type="component" value="Unplaced"/>
</dbReference>
<gene>
    <name evidence="2" type="ORF">DME_LOCUS2776</name>
</gene>
<dbReference type="OrthoDB" id="337038at2759"/>
<evidence type="ECO:0000313" key="4">
    <source>
        <dbReference type="Proteomes" id="UP000274756"/>
    </source>
</evidence>
<evidence type="ECO:0000313" key="3">
    <source>
        <dbReference type="Proteomes" id="UP000038040"/>
    </source>
</evidence>
<reference evidence="5" key="1">
    <citation type="submission" date="2017-02" db="UniProtKB">
        <authorList>
            <consortium name="WormBaseParasite"/>
        </authorList>
    </citation>
    <scope>IDENTIFICATION</scope>
</reference>
<accession>A0A0N4UM70</accession>
<dbReference type="EMBL" id="UYYG01000079">
    <property type="protein sequence ID" value="VDN52803.1"/>
    <property type="molecule type" value="Genomic_DNA"/>
</dbReference>
<dbReference type="InterPro" id="IPR001283">
    <property type="entry name" value="CRISP-related"/>
</dbReference>
<keyword evidence="4" id="KW-1185">Reference proteome</keyword>
<evidence type="ECO:0000313" key="5">
    <source>
        <dbReference type="WBParaSite" id="DME_0000893001-mRNA-1"/>
    </source>
</evidence>
<dbReference type="InterPro" id="IPR014044">
    <property type="entry name" value="CAP_dom"/>
</dbReference>
<protein>
    <submittedName>
        <fullName evidence="5">SCP domain-containing protein</fullName>
    </submittedName>
</protein>
<dbReference type="PANTHER" id="PTHR10334">
    <property type="entry name" value="CYSTEINE-RICH SECRETORY PROTEIN-RELATED"/>
    <property type="match status" value="1"/>
</dbReference>
<dbReference type="SUPFAM" id="SSF55797">
    <property type="entry name" value="PR-1-like"/>
    <property type="match status" value="1"/>
</dbReference>
<dbReference type="InterPro" id="IPR035940">
    <property type="entry name" value="CAP_sf"/>
</dbReference>
<dbReference type="AlphaFoldDB" id="A0A0N4UM70"/>
<dbReference type="Pfam" id="PF00188">
    <property type="entry name" value="CAP"/>
    <property type="match status" value="1"/>
</dbReference>
<dbReference type="STRING" id="318479.A0A0N4UM70"/>
<proteinExistence type="predicted"/>
<reference evidence="2 4" key="2">
    <citation type="submission" date="2018-11" db="EMBL/GenBank/DDBJ databases">
        <authorList>
            <consortium name="Pathogen Informatics"/>
        </authorList>
    </citation>
    <scope>NUCLEOTIDE SEQUENCE [LARGE SCALE GENOMIC DNA]</scope>
</reference>
<name>A0A0N4UM70_DRAME</name>
<dbReference type="Gene3D" id="3.40.33.10">
    <property type="entry name" value="CAP"/>
    <property type="match status" value="1"/>
</dbReference>
<sequence length="118" mass="13737">MKNFDLPRIGENITFFPMFIDAEQIVEHWYGEHSKYEYETPGWQMGTNYFTQIIWKATEEIGIGRAKIEANLNDRPTDDETNFEQVIVAFYRPAGNNNRNGQFAANIQKPINISDSEK</sequence>
<evidence type="ECO:0000313" key="2">
    <source>
        <dbReference type="EMBL" id="VDN52803.1"/>
    </source>
</evidence>
<evidence type="ECO:0000259" key="1">
    <source>
        <dbReference type="Pfam" id="PF00188"/>
    </source>
</evidence>
<feature type="domain" description="SCP" evidence="1">
    <location>
        <begin position="20"/>
        <end position="71"/>
    </location>
</feature>
<dbReference type="WBParaSite" id="DME_0000893001-mRNA-1">
    <property type="protein sequence ID" value="DME_0000893001-mRNA-1"/>
    <property type="gene ID" value="DME_0000893001"/>
</dbReference>
<organism evidence="3 5">
    <name type="scientific">Dracunculus medinensis</name>
    <name type="common">Guinea worm</name>
    <dbReference type="NCBI Taxonomy" id="318479"/>
    <lineage>
        <taxon>Eukaryota</taxon>
        <taxon>Metazoa</taxon>
        <taxon>Ecdysozoa</taxon>
        <taxon>Nematoda</taxon>
        <taxon>Chromadorea</taxon>
        <taxon>Rhabditida</taxon>
        <taxon>Spirurina</taxon>
        <taxon>Dracunculoidea</taxon>
        <taxon>Dracunculidae</taxon>
        <taxon>Dracunculus</taxon>
    </lineage>
</organism>